<dbReference type="InterPro" id="IPR006652">
    <property type="entry name" value="Kelch_1"/>
</dbReference>
<organism evidence="1 2">
    <name type="scientific">Anaeramoeba ignava</name>
    <name type="common">Anaerobic marine amoeba</name>
    <dbReference type="NCBI Taxonomy" id="1746090"/>
    <lineage>
        <taxon>Eukaryota</taxon>
        <taxon>Metamonada</taxon>
        <taxon>Anaeramoebidae</taxon>
        <taxon>Anaeramoeba</taxon>
    </lineage>
</organism>
<evidence type="ECO:0000313" key="2">
    <source>
        <dbReference type="Proteomes" id="UP001149090"/>
    </source>
</evidence>
<dbReference type="GO" id="GO:0005737">
    <property type="term" value="C:cytoplasm"/>
    <property type="evidence" value="ECO:0007669"/>
    <property type="project" value="TreeGrafter"/>
</dbReference>
<dbReference type="SUPFAM" id="SSF117281">
    <property type="entry name" value="Kelch motif"/>
    <property type="match status" value="1"/>
</dbReference>
<dbReference type="InterPro" id="IPR052456">
    <property type="entry name" value="CTLH_complex_component"/>
</dbReference>
<evidence type="ECO:0000313" key="1">
    <source>
        <dbReference type="EMBL" id="KAJ5073707.1"/>
    </source>
</evidence>
<sequence>MEEKKDLNFLKSTKLVLNYLEEKKYTKLKTKLEKIANIEKKAFPIEMKEKILKGEFETVEKMIKNCDPNELFKEYLELQKQSWQIELNNQIEEIPFPRVNQSMCYDEKNGVIYLLGGDDSIDQYNDFWSFDLNTKKWSLIDNHFHYINDSNQKEIVDSSFNGYYKLFFDSKNGKLYAFQILIDSQSDQEENFKFFQYQFEMNVWKTIEFEKKGDFLLFKHIYNEILFDSNEGKCYCFCGNEFQINSFYCFDLNNLNWIRLKEMNPEKEDDFQFFVDRNDCSLMIDENNFGKKTIIICGGCGNDFRSDLVLYDIQKGKISTLHENIYNYGIQKNSMIYGFNNEKDGEIYILAMNNERNIKIPQRELWNYSIKLNKWKKCNLETKFNKSNRELSCNITQSSMIYDPKSNSIFSFFGIFHNQYQKENSEKNYFPDQFELISPFHPQIQIQKKKDPKILLDEIIFALRKRAFKEMIYSHTKEESTKYFQEMIQPLSIKEDFFSKEEMKKLIQKLYLNEKMKKNNGLKRIKKRKKLSDYLFKFFPEQVKEKIVDFL</sequence>
<dbReference type="PANTHER" id="PTHR15526:SF5">
    <property type="entry name" value="MUSKELIN"/>
    <property type="match status" value="1"/>
</dbReference>
<proteinExistence type="predicted"/>
<gene>
    <name evidence="1" type="ORF">M0811_08544</name>
</gene>
<accession>A0A9Q0RB27</accession>
<dbReference type="SUPFAM" id="SSF50965">
    <property type="entry name" value="Galactose oxidase, central domain"/>
    <property type="match status" value="1"/>
</dbReference>
<protein>
    <submittedName>
        <fullName evidence="1">Muskelin</fullName>
    </submittedName>
</protein>
<dbReference type="AlphaFoldDB" id="A0A9Q0RB27"/>
<dbReference type="PANTHER" id="PTHR15526">
    <property type="entry name" value="MUSKELIN"/>
    <property type="match status" value="1"/>
</dbReference>
<dbReference type="Pfam" id="PF01344">
    <property type="entry name" value="Kelch_1"/>
    <property type="match status" value="1"/>
</dbReference>
<reference evidence="1" key="1">
    <citation type="submission" date="2022-10" db="EMBL/GenBank/DDBJ databases">
        <title>Novel sulphate-reducing endosymbionts in the free-living metamonad Anaeramoeba.</title>
        <authorList>
            <person name="Jerlstrom-Hultqvist J."/>
            <person name="Cepicka I."/>
            <person name="Gallot-Lavallee L."/>
            <person name="Salas-Leiva D."/>
            <person name="Curtis B.A."/>
            <person name="Zahonova K."/>
            <person name="Pipaliya S."/>
            <person name="Dacks J."/>
            <person name="Roger A.J."/>
        </authorList>
    </citation>
    <scope>NUCLEOTIDE SEQUENCE</scope>
    <source>
        <strain evidence="1">BMAN</strain>
    </source>
</reference>
<dbReference type="InterPro" id="IPR015915">
    <property type="entry name" value="Kelch-typ_b-propeller"/>
</dbReference>
<dbReference type="Proteomes" id="UP001149090">
    <property type="component" value="Unassembled WGS sequence"/>
</dbReference>
<dbReference type="InterPro" id="IPR011043">
    <property type="entry name" value="Gal_Oxase/kelch_b-propeller"/>
</dbReference>
<dbReference type="EMBL" id="JAPDFW010000073">
    <property type="protein sequence ID" value="KAJ5073707.1"/>
    <property type="molecule type" value="Genomic_DNA"/>
</dbReference>
<name>A0A9Q0RB27_ANAIG</name>
<dbReference type="Gene3D" id="2.120.10.80">
    <property type="entry name" value="Kelch-type beta propeller"/>
    <property type="match status" value="2"/>
</dbReference>
<keyword evidence="2" id="KW-1185">Reference proteome</keyword>
<comment type="caution">
    <text evidence="1">The sequence shown here is derived from an EMBL/GenBank/DDBJ whole genome shotgun (WGS) entry which is preliminary data.</text>
</comment>
<dbReference type="OrthoDB" id="10052615at2759"/>